<evidence type="ECO:0000313" key="8">
    <source>
        <dbReference type="Proteomes" id="UP000185349"/>
    </source>
</evidence>
<proteinExistence type="predicted"/>
<organism evidence="3 9">
    <name type="scientific">Synechococcus phage ACG-2014d</name>
    <dbReference type="NCBI Taxonomy" id="1493509"/>
    <lineage>
        <taxon>Viruses</taxon>
        <taxon>Duplodnaviria</taxon>
        <taxon>Heunggongvirae</taxon>
        <taxon>Uroviricota</taxon>
        <taxon>Caudoviricetes</taxon>
        <taxon>Pantevenvirales</taxon>
        <taxon>Kyanoviridae</taxon>
        <taxon>Lowelvirus</taxon>
        <taxon>Lowelvirus tuscon4d</taxon>
    </lineage>
</organism>
<dbReference type="Proteomes" id="UP000185363">
    <property type="component" value="Segment"/>
</dbReference>
<evidence type="ECO:0000313" key="5">
    <source>
        <dbReference type="EMBL" id="AIX37151.1"/>
    </source>
</evidence>
<dbReference type="Proteomes" id="UP000185350">
    <property type="component" value="Segment"/>
</dbReference>
<evidence type="ECO:0000313" key="4">
    <source>
        <dbReference type="EMBL" id="AIX36006.1"/>
    </source>
</evidence>
<reference evidence="7 8" key="1">
    <citation type="submission" date="2013-12" db="EMBL/GenBank/DDBJ databases">
        <title>Ecological redundancy of diverse viral populations within a natural community.</title>
        <authorList>
            <person name="Gregory A.C."/>
            <person name="LaButti K."/>
            <person name="Copeland A."/>
            <person name="Woyke T."/>
            <person name="Sullivan M.B."/>
        </authorList>
    </citation>
    <scope>NUCLEOTIDE SEQUENCE [LARGE SCALE GENOMIC DNA]</scope>
    <source>
        <strain evidence="6">Syn7803C37</strain>
        <strain evidence="1">Syn7803C55</strain>
        <strain evidence="2">Syn7803US104</strain>
        <strain evidence="3">Syn7803US5</strain>
        <strain evidence="4">Syn7803US65</strain>
        <strain evidence="5">Syn7803US80</strain>
    </source>
</reference>
<dbReference type="Proteomes" id="UP000185343">
    <property type="component" value="Segment"/>
</dbReference>
<evidence type="ECO:0000313" key="9">
    <source>
        <dbReference type="Proteomes" id="UP000185350"/>
    </source>
</evidence>
<sequence length="93" mass="10823">MKLKSYAEQRKERLQSVVDDYLTDQNVTSSEFYLDLKDSIKDWSKYHQEQMQKANKVTDLLDGFIQPARHGNLDALDEILNYNLVNGNLDALD</sequence>
<dbReference type="Proteomes" id="UP000185349">
    <property type="component" value="Segment"/>
</dbReference>
<evidence type="ECO:0000313" key="6">
    <source>
        <dbReference type="EMBL" id="AIX46297.1"/>
    </source>
</evidence>
<dbReference type="Proteomes" id="UP000185383">
    <property type="component" value="Segment"/>
</dbReference>
<evidence type="ECO:0000313" key="1">
    <source>
        <dbReference type="EMBL" id="AIX16146.1"/>
    </source>
</evidence>
<dbReference type="EMBL" id="KJ019070">
    <property type="protein sequence ID" value="AIX24149.1"/>
    <property type="molecule type" value="Genomic_DNA"/>
</dbReference>
<accession>A0A0E3HT32</accession>
<dbReference type="EMBL" id="KJ019162">
    <property type="protein sequence ID" value="AIX46297.1"/>
    <property type="molecule type" value="Genomic_DNA"/>
</dbReference>
<protein>
    <submittedName>
        <fullName evidence="3">Uncharacterized protein</fullName>
    </submittedName>
</protein>
<dbReference type="EMBL" id="KJ019124">
    <property type="protein sequence ID" value="AIX37151.1"/>
    <property type="molecule type" value="Genomic_DNA"/>
</dbReference>
<dbReference type="EMBL" id="KJ019113">
    <property type="protein sequence ID" value="AIX34722.1"/>
    <property type="molecule type" value="Genomic_DNA"/>
</dbReference>
<gene>
    <name evidence="6" type="ORF">Syn7803C37_24</name>
    <name evidence="1" type="ORF">Syn7803C55_21</name>
    <name evidence="2" type="ORF">Syn7803US104_24</name>
    <name evidence="3" type="ORF">Syn7803US5_24</name>
    <name evidence="4" type="ORF">Syn7803US65_24</name>
    <name evidence="5" type="ORF">Syn7803US80_25</name>
</gene>
<dbReference type="EMBL" id="KJ019035">
    <property type="protein sequence ID" value="AIX16146.1"/>
    <property type="molecule type" value="Genomic_DNA"/>
</dbReference>
<name>A0A0E3HT32_9CAUD</name>
<dbReference type="EMBL" id="KJ019119">
    <property type="protein sequence ID" value="AIX36006.1"/>
    <property type="molecule type" value="Genomic_DNA"/>
</dbReference>
<evidence type="ECO:0000313" key="3">
    <source>
        <dbReference type="EMBL" id="AIX34722.1"/>
    </source>
</evidence>
<evidence type="ECO:0000313" key="2">
    <source>
        <dbReference type="EMBL" id="AIX24149.1"/>
    </source>
</evidence>
<dbReference type="Proteomes" id="UP000185370">
    <property type="component" value="Segment"/>
</dbReference>
<evidence type="ECO:0000313" key="7">
    <source>
        <dbReference type="Proteomes" id="UP000185343"/>
    </source>
</evidence>